<dbReference type="EMBL" id="JAUSZI010000002">
    <property type="protein sequence ID" value="MDQ1033355.1"/>
    <property type="molecule type" value="Genomic_DNA"/>
</dbReference>
<protein>
    <submittedName>
        <fullName evidence="2">Uncharacterized protein</fullName>
    </submittedName>
</protein>
<evidence type="ECO:0000313" key="3">
    <source>
        <dbReference type="Proteomes" id="UP001230328"/>
    </source>
</evidence>
<proteinExistence type="predicted"/>
<feature type="region of interest" description="Disordered" evidence="1">
    <location>
        <begin position="162"/>
        <end position="203"/>
    </location>
</feature>
<organism evidence="2 3">
    <name type="scientific">Streptomyces umbrinus</name>
    <dbReference type="NCBI Taxonomy" id="67370"/>
    <lineage>
        <taxon>Bacteria</taxon>
        <taxon>Bacillati</taxon>
        <taxon>Actinomycetota</taxon>
        <taxon>Actinomycetes</taxon>
        <taxon>Kitasatosporales</taxon>
        <taxon>Streptomycetaceae</taxon>
        <taxon>Streptomyces</taxon>
        <taxon>Streptomyces phaeochromogenes group</taxon>
    </lineage>
</organism>
<accession>A0ABU0TC13</accession>
<keyword evidence="3" id="KW-1185">Reference proteome</keyword>
<gene>
    <name evidence="2" type="ORF">QF035_010937</name>
</gene>
<evidence type="ECO:0000256" key="1">
    <source>
        <dbReference type="SAM" id="MobiDB-lite"/>
    </source>
</evidence>
<name>A0ABU0TC13_9ACTN</name>
<feature type="compositionally biased region" description="Low complexity" evidence="1">
    <location>
        <begin position="177"/>
        <end position="195"/>
    </location>
</feature>
<comment type="caution">
    <text evidence="2">The sequence shown here is derived from an EMBL/GenBank/DDBJ whole genome shotgun (WGS) entry which is preliminary data.</text>
</comment>
<feature type="compositionally biased region" description="Low complexity" evidence="1">
    <location>
        <begin position="239"/>
        <end position="251"/>
    </location>
</feature>
<dbReference type="Proteomes" id="UP001230328">
    <property type="component" value="Unassembled WGS sequence"/>
</dbReference>
<feature type="region of interest" description="Disordered" evidence="1">
    <location>
        <begin position="229"/>
        <end position="263"/>
    </location>
</feature>
<reference evidence="2 3" key="1">
    <citation type="submission" date="2023-07" db="EMBL/GenBank/DDBJ databases">
        <title>Comparative genomics of wheat-associated soil bacteria to identify genetic determinants of phenazine resistance.</title>
        <authorList>
            <person name="Mouncey N."/>
        </authorList>
    </citation>
    <scope>NUCLEOTIDE SEQUENCE [LARGE SCALE GENOMIC DNA]</scope>
    <source>
        <strain evidence="2 3">V2I4</strain>
    </source>
</reference>
<sequence length="263" mass="28811">MSLLVVPAQVEEGRSLRLRLVREAIEPSFLQLMQWDPAVGRLIFPKDHVQLGGVACRVEGCRKTSFKFAMAHGLCDTCDFHWQASGVPVEEFLATAKRTWRCVGKDACCVRDCPRPCKSARNRSATRICISSGSAGCRSWTSYGGRVWSHCRRSGSARCWPATGRRTTSAPRTAWPTATGSASRRATAAWPTRRPGAGLRARSRSPARSTCAVCPNYWSQRSFLVCRSGPGPGPRPRTTRSGPCVTRPAASRSDRSPRSTSRA</sequence>
<evidence type="ECO:0000313" key="2">
    <source>
        <dbReference type="EMBL" id="MDQ1033355.1"/>
    </source>
</evidence>